<reference evidence="2 3" key="1">
    <citation type="journal article" date="2018" name="Nat. Genet.">
        <title>The Rosa genome provides new insights in the design of modern roses.</title>
        <authorList>
            <person name="Bendahmane M."/>
        </authorList>
    </citation>
    <scope>NUCLEOTIDE SEQUENCE [LARGE SCALE GENOMIC DNA]</scope>
    <source>
        <strain evidence="3">cv. Old Blush</strain>
    </source>
</reference>
<evidence type="ECO:0000256" key="1">
    <source>
        <dbReference type="ARBA" id="ARBA00022737"/>
    </source>
</evidence>
<dbReference type="GO" id="GO:0003723">
    <property type="term" value="F:RNA binding"/>
    <property type="evidence" value="ECO:0007669"/>
    <property type="project" value="InterPro"/>
</dbReference>
<keyword evidence="3" id="KW-1185">Reference proteome</keyword>
<accession>A0A2P6PUW7</accession>
<dbReference type="InterPro" id="IPR011990">
    <property type="entry name" value="TPR-like_helical_dom_sf"/>
</dbReference>
<dbReference type="EMBL" id="PDCK01000044">
    <property type="protein sequence ID" value="PRQ25714.1"/>
    <property type="molecule type" value="Genomic_DNA"/>
</dbReference>
<proteinExistence type="predicted"/>
<dbReference type="InterPro" id="IPR002885">
    <property type="entry name" value="PPR_rpt"/>
</dbReference>
<dbReference type="GO" id="GO:0009451">
    <property type="term" value="P:RNA modification"/>
    <property type="evidence" value="ECO:0007669"/>
    <property type="project" value="InterPro"/>
</dbReference>
<evidence type="ECO:0000313" key="2">
    <source>
        <dbReference type="EMBL" id="PRQ25714.1"/>
    </source>
</evidence>
<comment type="caution">
    <text evidence="2">The sequence shown here is derived from an EMBL/GenBank/DDBJ whole genome shotgun (WGS) entry which is preliminary data.</text>
</comment>
<dbReference type="STRING" id="74649.A0A2P6PUW7"/>
<dbReference type="Gramene" id="PRQ25714">
    <property type="protein sequence ID" value="PRQ25714"/>
    <property type="gene ID" value="RchiOBHm_Chr6g0286681"/>
</dbReference>
<dbReference type="PANTHER" id="PTHR47926:SF347">
    <property type="entry name" value="PENTATRICOPEPTIDE REPEAT-CONTAINING PROTEIN"/>
    <property type="match status" value="1"/>
</dbReference>
<name>A0A2P6PUW7_ROSCH</name>
<dbReference type="InterPro" id="IPR046960">
    <property type="entry name" value="PPR_At4g14850-like_plant"/>
</dbReference>
<dbReference type="Proteomes" id="UP000238479">
    <property type="component" value="Chromosome 6"/>
</dbReference>
<dbReference type="Pfam" id="PF01535">
    <property type="entry name" value="PPR"/>
    <property type="match status" value="2"/>
</dbReference>
<organism evidence="2 3">
    <name type="scientific">Rosa chinensis</name>
    <name type="common">China rose</name>
    <dbReference type="NCBI Taxonomy" id="74649"/>
    <lineage>
        <taxon>Eukaryota</taxon>
        <taxon>Viridiplantae</taxon>
        <taxon>Streptophyta</taxon>
        <taxon>Embryophyta</taxon>
        <taxon>Tracheophyta</taxon>
        <taxon>Spermatophyta</taxon>
        <taxon>Magnoliopsida</taxon>
        <taxon>eudicotyledons</taxon>
        <taxon>Gunneridae</taxon>
        <taxon>Pentapetalae</taxon>
        <taxon>rosids</taxon>
        <taxon>fabids</taxon>
        <taxon>Rosales</taxon>
        <taxon>Rosaceae</taxon>
        <taxon>Rosoideae</taxon>
        <taxon>Rosoideae incertae sedis</taxon>
        <taxon>Rosa</taxon>
    </lineage>
</organism>
<dbReference type="Gene3D" id="1.25.40.10">
    <property type="entry name" value="Tetratricopeptide repeat domain"/>
    <property type="match status" value="1"/>
</dbReference>
<dbReference type="OMA" id="CANMASM"/>
<keyword evidence="1" id="KW-0677">Repeat</keyword>
<evidence type="ECO:0000313" key="3">
    <source>
        <dbReference type="Proteomes" id="UP000238479"/>
    </source>
</evidence>
<sequence length="95" mass="10374">MYSKCGRMGDACVVLDEITERDVVCWTEVIIGYVHNGESEKGLECLCEMHRIGGDGVRPNFRTLEVGFQACVDMEAIGEGRCLHGFVVKSGIGCS</sequence>
<protein>
    <submittedName>
        <fullName evidence="2">Putative pentatricopeptide</fullName>
    </submittedName>
</protein>
<gene>
    <name evidence="2" type="ORF">RchiOBHm_Chr6g0286681</name>
</gene>
<dbReference type="AlphaFoldDB" id="A0A2P6PUW7"/>
<dbReference type="NCBIfam" id="TIGR00756">
    <property type="entry name" value="PPR"/>
    <property type="match status" value="1"/>
</dbReference>
<dbReference type="PANTHER" id="PTHR47926">
    <property type="entry name" value="PENTATRICOPEPTIDE REPEAT-CONTAINING PROTEIN"/>
    <property type="match status" value="1"/>
</dbReference>